<dbReference type="SUPFAM" id="SSF56935">
    <property type="entry name" value="Porins"/>
    <property type="match status" value="1"/>
</dbReference>
<gene>
    <name evidence="2" type="ORF">NBRC116591_04750</name>
</gene>
<dbReference type="EMBL" id="BAABWN010000001">
    <property type="protein sequence ID" value="GAA6166665.1"/>
    <property type="molecule type" value="Genomic_DNA"/>
</dbReference>
<dbReference type="Proteomes" id="UP001465153">
    <property type="component" value="Unassembled WGS sequence"/>
</dbReference>
<sequence>MSFSKRAYMVLPAAVLSSIASINSANAAIELVSLETPTGTAKVSFGGYTKVDVRHVDGDIAYQDYWVANFPGGAPRETSRTGFNVRESRFNFKVEHSDVSAFVEFDLYGGGGNEVVSNSSNPRLRHFFLTYKNWLAGQTWTTFMPLHALPEALDFGGPHVGEAFVRQVQVRYTNGPWQFAIENPETNGDGDVGTPASAVGLTGDQADPDEANPDVVGRYNYSNSWGTFSVSALLRHVDQGGLNDTALAVNVAGKIKTGGKDDFRFQLTTGDPGRYVGAGLTTDIVVDPADGNTDVESTDAFAVSYRHFWTDIARTTVFYGQAETDILERERAHWGINYITDVTSKLSVGVELGNYSIDDEGIDGIDSDYLQFSAKFNF</sequence>
<accession>A0ABQ0A522</accession>
<dbReference type="RefSeq" id="WP_233086310.1">
    <property type="nucleotide sequence ID" value="NZ_BAABWN010000001.1"/>
</dbReference>
<evidence type="ECO:0000256" key="1">
    <source>
        <dbReference type="SAM" id="SignalP"/>
    </source>
</evidence>
<evidence type="ECO:0000313" key="3">
    <source>
        <dbReference type="Proteomes" id="UP001465153"/>
    </source>
</evidence>
<dbReference type="Pfam" id="PF19577">
    <property type="entry name" value="DcaP"/>
    <property type="match status" value="1"/>
</dbReference>
<feature type="signal peptide" evidence="1">
    <location>
        <begin position="1"/>
        <end position="27"/>
    </location>
</feature>
<evidence type="ECO:0000313" key="2">
    <source>
        <dbReference type="EMBL" id="GAA6166665.1"/>
    </source>
</evidence>
<feature type="chain" id="PRO_5046382466" description="Porin" evidence="1">
    <location>
        <begin position="28"/>
        <end position="378"/>
    </location>
</feature>
<reference evidence="2 3" key="1">
    <citation type="submission" date="2024-04" db="EMBL/GenBank/DDBJ databases">
        <title>Draft genome sequence of Sessilibacter corallicola NBRC 116591.</title>
        <authorList>
            <person name="Miyakawa T."/>
            <person name="Kusuya Y."/>
            <person name="Miura T."/>
        </authorList>
    </citation>
    <scope>NUCLEOTIDE SEQUENCE [LARGE SCALE GENOMIC DNA]</scope>
    <source>
        <strain evidence="2 3">KU-00831-HH</strain>
    </source>
</reference>
<keyword evidence="3" id="KW-1185">Reference proteome</keyword>
<dbReference type="InterPro" id="IPR045748">
    <property type="entry name" value="DcaP"/>
</dbReference>
<proteinExistence type="predicted"/>
<evidence type="ECO:0008006" key="4">
    <source>
        <dbReference type="Google" id="ProtNLM"/>
    </source>
</evidence>
<organism evidence="2 3">
    <name type="scientific">Sessilibacter corallicola</name>
    <dbReference type="NCBI Taxonomy" id="2904075"/>
    <lineage>
        <taxon>Bacteria</taxon>
        <taxon>Pseudomonadati</taxon>
        <taxon>Pseudomonadota</taxon>
        <taxon>Gammaproteobacteria</taxon>
        <taxon>Cellvibrionales</taxon>
        <taxon>Cellvibrionaceae</taxon>
        <taxon>Sessilibacter</taxon>
    </lineage>
</organism>
<name>A0ABQ0A522_9GAMM</name>
<keyword evidence="1" id="KW-0732">Signal</keyword>
<comment type="caution">
    <text evidence="2">The sequence shown here is derived from an EMBL/GenBank/DDBJ whole genome shotgun (WGS) entry which is preliminary data.</text>
</comment>
<protein>
    <recommendedName>
        <fullName evidence="4">Porin</fullName>
    </recommendedName>
</protein>